<evidence type="ECO:0000313" key="3">
    <source>
        <dbReference type="Proteomes" id="UP001632038"/>
    </source>
</evidence>
<organism evidence="2 3">
    <name type="scientific">Castilleja foliolosa</name>
    <dbReference type="NCBI Taxonomy" id="1961234"/>
    <lineage>
        <taxon>Eukaryota</taxon>
        <taxon>Viridiplantae</taxon>
        <taxon>Streptophyta</taxon>
        <taxon>Embryophyta</taxon>
        <taxon>Tracheophyta</taxon>
        <taxon>Spermatophyta</taxon>
        <taxon>Magnoliopsida</taxon>
        <taxon>eudicotyledons</taxon>
        <taxon>Gunneridae</taxon>
        <taxon>Pentapetalae</taxon>
        <taxon>asterids</taxon>
        <taxon>lamiids</taxon>
        <taxon>Lamiales</taxon>
        <taxon>Orobanchaceae</taxon>
        <taxon>Pedicularideae</taxon>
        <taxon>Castillejinae</taxon>
        <taxon>Castilleja</taxon>
    </lineage>
</organism>
<evidence type="ECO:0000313" key="2">
    <source>
        <dbReference type="EMBL" id="KAL3614959.1"/>
    </source>
</evidence>
<proteinExistence type="predicted"/>
<name>A0ABD3BCS7_9LAMI</name>
<feature type="compositionally biased region" description="Polar residues" evidence="1">
    <location>
        <begin position="40"/>
        <end position="57"/>
    </location>
</feature>
<dbReference type="Proteomes" id="UP001632038">
    <property type="component" value="Unassembled WGS sequence"/>
</dbReference>
<feature type="compositionally biased region" description="Basic and acidic residues" evidence="1">
    <location>
        <begin position="158"/>
        <end position="169"/>
    </location>
</feature>
<feature type="region of interest" description="Disordered" evidence="1">
    <location>
        <begin position="1"/>
        <end position="20"/>
    </location>
</feature>
<feature type="compositionally biased region" description="Polar residues" evidence="1">
    <location>
        <begin position="128"/>
        <end position="137"/>
    </location>
</feature>
<sequence>MEGVGARLGRSSARYGPTPIFTGPVRKWKKKWVHVPPPNSNHHNQTAANGTNGSTHLQLFKWTPIAKDSGNNDSNGANNGDAESDKDDVFVRDEPPRKRFKYIPIVVLEEQNDDEPSEQIEDEMKAIDNNTDNVEATSKSDEYDEKPDMNDISMDENQDMKKVPVERQDLNVSTLDLSLGLNAQDDGENESDSKAD</sequence>
<feature type="region of interest" description="Disordered" evidence="1">
    <location>
        <begin position="34"/>
        <end position="95"/>
    </location>
</feature>
<dbReference type="EMBL" id="JAVIJP010000100">
    <property type="protein sequence ID" value="KAL3614959.1"/>
    <property type="molecule type" value="Genomic_DNA"/>
</dbReference>
<accession>A0ABD3BCS7</accession>
<comment type="caution">
    <text evidence="2">The sequence shown here is derived from an EMBL/GenBank/DDBJ whole genome shotgun (WGS) entry which is preliminary data.</text>
</comment>
<feature type="compositionally biased region" description="Low complexity" evidence="1">
    <location>
        <begin position="68"/>
        <end position="81"/>
    </location>
</feature>
<reference evidence="3" key="1">
    <citation type="journal article" date="2024" name="IScience">
        <title>Strigolactones Initiate the Formation of Haustorium-like Structures in Castilleja.</title>
        <authorList>
            <person name="Buerger M."/>
            <person name="Peterson D."/>
            <person name="Chory J."/>
        </authorList>
    </citation>
    <scope>NUCLEOTIDE SEQUENCE [LARGE SCALE GENOMIC DNA]</scope>
</reference>
<protein>
    <submittedName>
        <fullName evidence="2">Uncharacterized protein</fullName>
    </submittedName>
</protein>
<dbReference type="PANTHER" id="PTHR34572:SF1">
    <property type="entry name" value="GOLGIN FAMILY A PROTEIN"/>
    <property type="match status" value="1"/>
</dbReference>
<feature type="compositionally biased region" description="Basic and acidic residues" evidence="1">
    <location>
        <begin position="138"/>
        <end position="149"/>
    </location>
</feature>
<feature type="region of interest" description="Disordered" evidence="1">
    <location>
        <begin position="109"/>
        <end position="196"/>
    </location>
</feature>
<feature type="compositionally biased region" description="Acidic residues" evidence="1">
    <location>
        <begin position="110"/>
        <end position="121"/>
    </location>
</feature>
<dbReference type="PANTHER" id="PTHR34572">
    <property type="entry name" value="GOLGIN FAMILY A PROTEIN"/>
    <property type="match status" value="1"/>
</dbReference>
<gene>
    <name evidence="2" type="ORF">CASFOL_040620</name>
</gene>
<keyword evidence="3" id="KW-1185">Reference proteome</keyword>
<dbReference type="AlphaFoldDB" id="A0ABD3BCS7"/>
<evidence type="ECO:0000256" key="1">
    <source>
        <dbReference type="SAM" id="MobiDB-lite"/>
    </source>
</evidence>